<evidence type="ECO:0000259" key="3">
    <source>
        <dbReference type="PROSITE" id="PS51087"/>
    </source>
</evidence>
<dbReference type="InterPro" id="IPR007474">
    <property type="entry name" value="ApaG_domain"/>
</dbReference>
<dbReference type="NCBIfam" id="NF003967">
    <property type="entry name" value="PRK05461.1"/>
    <property type="match status" value="1"/>
</dbReference>
<gene>
    <name evidence="2 4" type="primary">apaG</name>
    <name evidence="4" type="ORF">PQU92_05900</name>
</gene>
<dbReference type="Proteomes" id="UP001214854">
    <property type="component" value="Unassembled WGS sequence"/>
</dbReference>
<organism evidence="4 5">
    <name type="scientific">Asticcacaulis aquaticus</name>
    <dbReference type="NCBI Taxonomy" id="2984212"/>
    <lineage>
        <taxon>Bacteria</taxon>
        <taxon>Pseudomonadati</taxon>
        <taxon>Pseudomonadota</taxon>
        <taxon>Alphaproteobacteria</taxon>
        <taxon>Caulobacterales</taxon>
        <taxon>Caulobacteraceae</taxon>
        <taxon>Asticcacaulis</taxon>
    </lineage>
</organism>
<dbReference type="Gene3D" id="2.60.40.1470">
    <property type="entry name" value="ApaG domain"/>
    <property type="match status" value="1"/>
</dbReference>
<evidence type="ECO:0000313" key="4">
    <source>
        <dbReference type="EMBL" id="MDC7682799.1"/>
    </source>
</evidence>
<dbReference type="SUPFAM" id="SSF110069">
    <property type="entry name" value="ApaG-like"/>
    <property type="match status" value="1"/>
</dbReference>
<evidence type="ECO:0000313" key="5">
    <source>
        <dbReference type="Proteomes" id="UP001214854"/>
    </source>
</evidence>
<dbReference type="RefSeq" id="WP_272747280.1">
    <property type="nucleotide sequence ID" value="NZ_JAQQKX010000003.1"/>
</dbReference>
<accession>A0ABT5HRW7</accession>
<name>A0ABT5HRW7_9CAUL</name>
<comment type="caution">
    <text evidence="4">The sequence shown here is derived from an EMBL/GenBank/DDBJ whole genome shotgun (WGS) entry which is preliminary data.</text>
</comment>
<proteinExistence type="inferred from homology"/>
<dbReference type="InterPro" id="IPR023065">
    <property type="entry name" value="Uncharacterised_ApaG"/>
</dbReference>
<dbReference type="Pfam" id="PF04379">
    <property type="entry name" value="DUF525"/>
    <property type="match status" value="1"/>
</dbReference>
<dbReference type="PANTHER" id="PTHR14289:SF16">
    <property type="entry name" value="POLYMERASE DELTA-INTERACTING PROTEIN 2"/>
    <property type="match status" value="1"/>
</dbReference>
<feature type="domain" description="ApaG" evidence="3">
    <location>
        <begin position="4"/>
        <end position="129"/>
    </location>
</feature>
<dbReference type="HAMAP" id="MF_00791">
    <property type="entry name" value="ApaG"/>
    <property type="match status" value="1"/>
</dbReference>
<dbReference type="EMBL" id="JAQQKX010000003">
    <property type="protein sequence ID" value="MDC7682799.1"/>
    <property type="molecule type" value="Genomic_DNA"/>
</dbReference>
<dbReference type="InterPro" id="IPR036767">
    <property type="entry name" value="ApaG_sf"/>
</dbReference>
<reference evidence="4 5" key="1">
    <citation type="submission" date="2023-01" db="EMBL/GenBank/DDBJ databases">
        <title>Novel species of the genus Asticcacaulis isolated from rivers.</title>
        <authorList>
            <person name="Lu H."/>
        </authorList>
    </citation>
    <scope>NUCLEOTIDE SEQUENCE [LARGE SCALE GENOMIC DNA]</scope>
    <source>
        <strain evidence="4 5">BYS171W</strain>
    </source>
</reference>
<evidence type="ECO:0000256" key="2">
    <source>
        <dbReference type="HAMAP-Rule" id="MF_00791"/>
    </source>
</evidence>
<sequence>MLYSATTHDITVSVRVQFVPRSDDAIAQNKWLWTYHITLKNESDTAVRLKTRHWTITDALGRIQTVEGVGVVGETPLITPGESYAYSSGCPLDTSSGAMGGHYMCVTEDGHWLKVAVPDFSLDMPETRRVLN</sequence>
<evidence type="ECO:0000256" key="1">
    <source>
        <dbReference type="ARBA" id="ARBA00017693"/>
    </source>
</evidence>
<protein>
    <recommendedName>
        <fullName evidence="1 2">Protein ApaG</fullName>
    </recommendedName>
</protein>
<dbReference type="PANTHER" id="PTHR14289">
    <property type="entry name" value="F-BOX ONLY PROTEIN 3"/>
    <property type="match status" value="1"/>
</dbReference>
<keyword evidence="5" id="KW-1185">Reference proteome</keyword>
<dbReference type="PROSITE" id="PS51087">
    <property type="entry name" value="APAG"/>
    <property type="match status" value="1"/>
</dbReference>